<sequence length="571" mass="61583">MIGTSFVKRAIPTRRGLALFENATRINMHSPALRTGTLRFSSSSTTPTASSNFLSAQTITLLSAASLISGLTGFFFATRNSSNGSEKGASPKKPQYGSPQDFATAIEEMKKTFADDEDAVSTNADDLYAHGFSVNDYHPAVPHSVVIYPTCTEDVVKVVKIATKYRMPIVTYSGGTSLEGHFRGYASGSICLDMARMSEILEIHEADSDLVCQPAACWSDINDTLREKGIPLFFPLDPAPTATIGGMLSTGCSGTNAVRYGTGKAEWFLNATVVLPSGEVIKTRRRSRKSSAGFDTTKLFIGAEGTLGIITEVTIRLTPVLPTTVAVVHFPDVRKATEAVTEVMNIGVGIQCVELLDDLSMQALNKYGQVGISWPENDTLFFKFQGHNRESLNESGRVVKEIVAKHEGFGFQFAKDDKQAHDLWETRKNALYSGLALVEGSRGWSTDVCVPVSKLPELVYETKKDLKSCGLVAPIAGHVGDGNFHACLLISNEQELAIAKEAVARMVHRAIALDGTCTGEHGVGIGKREHLVPELGKGTVELMKTVKAAIDPLGLLNPGKLYPDDTSDKKD</sequence>
<dbReference type="InterPro" id="IPR004113">
    <property type="entry name" value="FAD-bd_oxidored_4_C"/>
</dbReference>
<dbReference type="EMBL" id="ML769403">
    <property type="protein sequence ID" value="KAE9406310.1"/>
    <property type="molecule type" value="Genomic_DNA"/>
</dbReference>
<dbReference type="SUPFAM" id="SSF56176">
    <property type="entry name" value="FAD-binding/transporter-associated domain-like"/>
    <property type="match status" value="1"/>
</dbReference>
<reference evidence="12" key="1">
    <citation type="journal article" date="2019" name="Environ. Microbiol.">
        <title>Fungal ecological strategies reflected in gene transcription - a case study of two litter decomposers.</title>
        <authorList>
            <person name="Barbi F."/>
            <person name="Kohler A."/>
            <person name="Barry K."/>
            <person name="Baskaran P."/>
            <person name="Daum C."/>
            <person name="Fauchery L."/>
            <person name="Ihrmark K."/>
            <person name="Kuo A."/>
            <person name="LaButti K."/>
            <person name="Lipzen A."/>
            <person name="Morin E."/>
            <person name="Grigoriev I.V."/>
            <person name="Henrissat B."/>
            <person name="Lindahl B."/>
            <person name="Martin F."/>
        </authorList>
    </citation>
    <scope>NUCLEOTIDE SEQUENCE</scope>
    <source>
        <strain evidence="12">JB14</strain>
    </source>
</reference>
<comment type="similarity">
    <text evidence="3">Belongs to the FAD-binding oxidoreductase/transferase type 4 family.</text>
</comment>
<evidence type="ECO:0000256" key="8">
    <source>
        <dbReference type="ARBA" id="ARBA00023128"/>
    </source>
</evidence>
<keyword evidence="5" id="KW-0274">FAD</keyword>
<feature type="domain" description="FAD-binding PCMH-type" evidence="11">
    <location>
        <begin position="138"/>
        <end position="320"/>
    </location>
</feature>
<keyword evidence="7" id="KW-0560">Oxidoreductase</keyword>
<evidence type="ECO:0000256" key="7">
    <source>
        <dbReference type="ARBA" id="ARBA00023002"/>
    </source>
</evidence>
<dbReference type="FunFam" id="3.30.70.2740:FF:000001">
    <property type="entry name" value="D-lactate dehydrogenase mitochondrial"/>
    <property type="match status" value="1"/>
</dbReference>
<dbReference type="OrthoDB" id="7786253at2759"/>
<dbReference type="InterPro" id="IPR036318">
    <property type="entry name" value="FAD-bd_PCMH-like_sf"/>
</dbReference>
<evidence type="ECO:0000256" key="3">
    <source>
        <dbReference type="ARBA" id="ARBA00008000"/>
    </source>
</evidence>
<evidence type="ECO:0000256" key="4">
    <source>
        <dbReference type="ARBA" id="ARBA00022630"/>
    </source>
</evidence>
<comment type="subcellular location">
    <subcellularLocation>
        <location evidence="2">Mitochondrion</location>
    </subcellularLocation>
</comment>
<dbReference type="PANTHER" id="PTHR11748:SF111">
    <property type="entry name" value="D-LACTATE DEHYDROGENASE, MITOCHONDRIAL-RELATED"/>
    <property type="match status" value="1"/>
</dbReference>
<dbReference type="GO" id="GO:0004458">
    <property type="term" value="F:D-lactate dehydrogenase (cytochrome) activity"/>
    <property type="evidence" value="ECO:0007669"/>
    <property type="project" value="UniProtKB-EC"/>
</dbReference>
<dbReference type="FunFam" id="1.10.45.10:FF:000001">
    <property type="entry name" value="D-lactate dehydrogenase mitochondrial"/>
    <property type="match status" value="1"/>
</dbReference>
<evidence type="ECO:0000256" key="10">
    <source>
        <dbReference type="ARBA" id="ARBA00051436"/>
    </source>
</evidence>
<protein>
    <recommendedName>
        <fullName evidence="9">D-lactate dehydrogenase (cytochrome)</fullName>
        <ecNumber evidence="9">1.1.2.4</ecNumber>
    </recommendedName>
</protein>
<evidence type="ECO:0000313" key="13">
    <source>
        <dbReference type="Proteomes" id="UP000799118"/>
    </source>
</evidence>
<dbReference type="InterPro" id="IPR016171">
    <property type="entry name" value="Vanillyl_alc_oxidase_C-sub2"/>
</dbReference>
<proteinExistence type="inferred from homology"/>
<evidence type="ECO:0000313" key="12">
    <source>
        <dbReference type="EMBL" id="KAE9406310.1"/>
    </source>
</evidence>
<dbReference type="GO" id="GO:0071949">
    <property type="term" value="F:FAD binding"/>
    <property type="evidence" value="ECO:0007669"/>
    <property type="project" value="InterPro"/>
</dbReference>
<keyword evidence="8" id="KW-0496">Mitochondrion</keyword>
<evidence type="ECO:0000256" key="1">
    <source>
        <dbReference type="ARBA" id="ARBA00001974"/>
    </source>
</evidence>
<dbReference type="AlphaFoldDB" id="A0A6A4I8K8"/>
<dbReference type="GO" id="GO:0008720">
    <property type="term" value="F:D-lactate dehydrogenase (NAD+) activity"/>
    <property type="evidence" value="ECO:0007669"/>
    <property type="project" value="TreeGrafter"/>
</dbReference>
<keyword evidence="13" id="KW-1185">Reference proteome</keyword>
<dbReference type="InterPro" id="IPR016169">
    <property type="entry name" value="FAD-bd_PCMH_sub2"/>
</dbReference>
<dbReference type="Gene3D" id="1.10.45.10">
    <property type="entry name" value="Vanillyl-alcohol Oxidase, Chain A, domain 4"/>
    <property type="match status" value="1"/>
</dbReference>
<organism evidence="12 13">
    <name type="scientific">Gymnopus androsaceus JB14</name>
    <dbReference type="NCBI Taxonomy" id="1447944"/>
    <lineage>
        <taxon>Eukaryota</taxon>
        <taxon>Fungi</taxon>
        <taxon>Dikarya</taxon>
        <taxon>Basidiomycota</taxon>
        <taxon>Agaricomycotina</taxon>
        <taxon>Agaricomycetes</taxon>
        <taxon>Agaricomycetidae</taxon>
        <taxon>Agaricales</taxon>
        <taxon>Marasmiineae</taxon>
        <taxon>Omphalotaceae</taxon>
        <taxon>Gymnopus</taxon>
    </lineage>
</organism>
<comment type="catalytic activity">
    <reaction evidence="10">
        <text>(R)-lactate + 2 Fe(III)-[cytochrome c] = 2 Fe(II)-[cytochrome c] + pyruvate + 2 H(+)</text>
        <dbReference type="Rhea" id="RHEA:13521"/>
        <dbReference type="Rhea" id="RHEA-COMP:10350"/>
        <dbReference type="Rhea" id="RHEA-COMP:14399"/>
        <dbReference type="ChEBI" id="CHEBI:15361"/>
        <dbReference type="ChEBI" id="CHEBI:15378"/>
        <dbReference type="ChEBI" id="CHEBI:16004"/>
        <dbReference type="ChEBI" id="CHEBI:29033"/>
        <dbReference type="ChEBI" id="CHEBI:29034"/>
        <dbReference type="EC" id="1.1.2.4"/>
    </reaction>
</comment>
<evidence type="ECO:0000256" key="5">
    <source>
        <dbReference type="ARBA" id="ARBA00022827"/>
    </source>
</evidence>
<comment type="cofactor">
    <cofactor evidence="1">
        <name>FAD</name>
        <dbReference type="ChEBI" id="CHEBI:57692"/>
    </cofactor>
</comment>
<dbReference type="InterPro" id="IPR006094">
    <property type="entry name" value="Oxid_FAD_bind_N"/>
</dbReference>
<dbReference type="FunFam" id="3.30.465.10:FF:000014">
    <property type="entry name" value="D-lactate dehydrogenase (Cytochrome), putative"/>
    <property type="match status" value="1"/>
</dbReference>
<keyword evidence="6" id="KW-0809">Transit peptide</keyword>
<gene>
    <name evidence="12" type="ORF">BT96DRAFT_270666</name>
</gene>
<dbReference type="Gene3D" id="3.30.70.2740">
    <property type="match status" value="1"/>
</dbReference>
<evidence type="ECO:0000256" key="9">
    <source>
        <dbReference type="ARBA" id="ARBA00038897"/>
    </source>
</evidence>
<keyword evidence="4" id="KW-0285">Flavoprotein</keyword>
<dbReference type="InterPro" id="IPR016166">
    <property type="entry name" value="FAD-bd_PCMH"/>
</dbReference>
<dbReference type="Proteomes" id="UP000799118">
    <property type="component" value="Unassembled WGS sequence"/>
</dbReference>
<dbReference type="Pfam" id="PF02913">
    <property type="entry name" value="FAD-oxidase_C"/>
    <property type="match status" value="1"/>
</dbReference>
<evidence type="ECO:0000256" key="2">
    <source>
        <dbReference type="ARBA" id="ARBA00004173"/>
    </source>
</evidence>
<dbReference type="InterPro" id="IPR016164">
    <property type="entry name" value="FAD-linked_Oxase-like_C"/>
</dbReference>
<dbReference type="Pfam" id="PF01565">
    <property type="entry name" value="FAD_binding_4"/>
    <property type="match status" value="1"/>
</dbReference>
<dbReference type="SUPFAM" id="SSF55103">
    <property type="entry name" value="FAD-linked oxidases, C-terminal domain"/>
    <property type="match status" value="1"/>
</dbReference>
<dbReference type="EC" id="1.1.2.4" evidence="9"/>
<dbReference type="PROSITE" id="PS51387">
    <property type="entry name" value="FAD_PCMH"/>
    <property type="match status" value="1"/>
</dbReference>
<dbReference type="GO" id="GO:0005739">
    <property type="term" value="C:mitochondrion"/>
    <property type="evidence" value="ECO:0007669"/>
    <property type="project" value="UniProtKB-SubCell"/>
</dbReference>
<name>A0A6A4I8K8_9AGAR</name>
<accession>A0A6A4I8K8</accession>
<dbReference type="GO" id="GO:1903457">
    <property type="term" value="P:lactate catabolic process"/>
    <property type="evidence" value="ECO:0007669"/>
    <property type="project" value="TreeGrafter"/>
</dbReference>
<evidence type="ECO:0000259" key="11">
    <source>
        <dbReference type="PROSITE" id="PS51387"/>
    </source>
</evidence>
<dbReference type="PANTHER" id="PTHR11748">
    <property type="entry name" value="D-LACTATE DEHYDROGENASE"/>
    <property type="match status" value="1"/>
</dbReference>
<evidence type="ECO:0000256" key="6">
    <source>
        <dbReference type="ARBA" id="ARBA00022946"/>
    </source>
</evidence>
<dbReference type="Gene3D" id="3.30.465.10">
    <property type="match status" value="1"/>
</dbReference>